<evidence type="ECO:0000256" key="9">
    <source>
        <dbReference type="PROSITE-ProRule" id="PRU01373"/>
    </source>
</evidence>
<gene>
    <name evidence="11" type="ORF">FEM03_19105</name>
</gene>
<dbReference type="OrthoDB" id="9787225at2"/>
<dbReference type="PANTHER" id="PTHR30582:SF24">
    <property type="entry name" value="L,D-TRANSPEPTIDASE ERFK_SRFK-RELATED"/>
    <property type="match status" value="1"/>
</dbReference>
<evidence type="ECO:0000256" key="6">
    <source>
        <dbReference type="ARBA" id="ARBA00022960"/>
    </source>
</evidence>
<evidence type="ECO:0000313" key="11">
    <source>
        <dbReference type="EMBL" id="TLD69208.1"/>
    </source>
</evidence>
<dbReference type="Proteomes" id="UP000306196">
    <property type="component" value="Unassembled WGS sequence"/>
</dbReference>
<dbReference type="InterPro" id="IPR005490">
    <property type="entry name" value="LD_TPept_cat_dom"/>
</dbReference>
<dbReference type="GO" id="GO:0008360">
    <property type="term" value="P:regulation of cell shape"/>
    <property type="evidence" value="ECO:0007669"/>
    <property type="project" value="UniProtKB-UniRule"/>
</dbReference>
<evidence type="ECO:0000256" key="3">
    <source>
        <dbReference type="ARBA" id="ARBA00022676"/>
    </source>
</evidence>
<protein>
    <submittedName>
        <fullName evidence="11">L,D-transpeptidase</fullName>
    </submittedName>
</protein>
<evidence type="ECO:0000313" key="12">
    <source>
        <dbReference type="Proteomes" id="UP000306196"/>
    </source>
</evidence>
<proteinExistence type="inferred from homology"/>
<comment type="pathway">
    <text evidence="1 9">Cell wall biogenesis; peptidoglycan biosynthesis.</text>
</comment>
<evidence type="ECO:0000256" key="5">
    <source>
        <dbReference type="ARBA" id="ARBA00022801"/>
    </source>
</evidence>
<keyword evidence="3" id="KW-0328">Glycosyltransferase</keyword>
<feature type="active site" description="Proton donor/acceptor" evidence="9">
    <location>
        <position position="113"/>
    </location>
</feature>
<evidence type="ECO:0000259" key="10">
    <source>
        <dbReference type="PROSITE" id="PS52029"/>
    </source>
</evidence>
<reference evidence="11 12" key="1">
    <citation type="submission" date="2019-05" db="EMBL/GenBank/DDBJ databases">
        <title>Verrucobacter flavum gen. nov., sp. nov. a new member of the family Verrucomicrobiaceae.</title>
        <authorList>
            <person name="Szuroczki S."/>
            <person name="Abbaszade G."/>
            <person name="Szabo A."/>
            <person name="Felfoldi T."/>
            <person name="Schumann P."/>
            <person name="Boka K."/>
            <person name="Keki Z."/>
            <person name="Toumi M."/>
            <person name="Toth E."/>
        </authorList>
    </citation>
    <scope>NUCLEOTIDE SEQUENCE [LARGE SCALE GENOMIC DNA]</scope>
    <source>
        <strain evidence="11 12">MG-N-17</strain>
    </source>
</reference>
<dbReference type="EMBL" id="VAUV01000015">
    <property type="protein sequence ID" value="TLD69208.1"/>
    <property type="molecule type" value="Genomic_DNA"/>
</dbReference>
<keyword evidence="6 9" id="KW-0133">Cell shape</keyword>
<keyword evidence="12" id="KW-1185">Reference proteome</keyword>
<dbReference type="PROSITE" id="PS52029">
    <property type="entry name" value="LD_TPASE"/>
    <property type="match status" value="1"/>
</dbReference>
<dbReference type="GO" id="GO:0005576">
    <property type="term" value="C:extracellular region"/>
    <property type="evidence" value="ECO:0007669"/>
    <property type="project" value="TreeGrafter"/>
</dbReference>
<comment type="similarity">
    <text evidence="2">Belongs to the YkuD family.</text>
</comment>
<name>A0A5R8KA75_9BACT</name>
<dbReference type="CDD" id="cd16913">
    <property type="entry name" value="YkuD_like"/>
    <property type="match status" value="1"/>
</dbReference>
<keyword evidence="4" id="KW-0808">Transferase</keyword>
<evidence type="ECO:0000256" key="7">
    <source>
        <dbReference type="ARBA" id="ARBA00022984"/>
    </source>
</evidence>
<sequence length="154" mass="17218">MLLSRPRLEVSIATQILSLWDGSRLVKSWPCSTSKFGIGFEEGSMKTPLGHFRIAEKRGDGASLHTIFKAREPVGEWHAGEAESEDLILGRILWLEGGEERNANTLGRYVYIHGTNGEDKIGQRASHGCIRLRNQDVVELYDLAKVGMPVWVNE</sequence>
<accession>A0A5R8KA75</accession>
<dbReference type="PANTHER" id="PTHR30582">
    <property type="entry name" value="L,D-TRANSPEPTIDASE"/>
    <property type="match status" value="1"/>
</dbReference>
<dbReference type="GO" id="GO:0071972">
    <property type="term" value="F:peptidoglycan L,D-transpeptidase activity"/>
    <property type="evidence" value="ECO:0007669"/>
    <property type="project" value="TreeGrafter"/>
</dbReference>
<evidence type="ECO:0000256" key="2">
    <source>
        <dbReference type="ARBA" id="ARBA00005992"/>
    </source>
</evidence>
<feature type="active site" description="Nucleophile" evidence="9">
    <location>
        <position position="129"/>
    </location>
</feature>
<keyword evidence="8 9" id="KW-0961">Cell wall biogenesis/degradation</keyword>
<keyword evidence="7 9" id="KW-0573">Peptidoglycan synthesis</keyword>
<evidence type="ECO:0000256" key="8">
    <source>
        <dbReference type="ARBA" id="ARBA00023316"/>
    </source>
</evidence>
<dbReference type="InterPro" id="IPR050979">
    <property type="entry name" value="LD-transpeptidase"/>
</dbReference>
<dbReference type="AlphaFoldDB" id="A0A5R8KA75"/>
<evidence type="ECO:0000256" key="1">
    <source>
        <dbReference type="ARBA" id="ARBA00004752"/>
    </source>
</evidence>
<dbReference type="Pfam" id="PF03734">
    <property type="entry name" value="YkuD"/>
    <property type="match status" value="1"/>
</dbReference>
<keyword evidence="5" id="KW-0378">Hydrolase</keyword>
<dbReference type="SUPFAM" id="SSF141523">
    <property type="entry name" value="L,D-transpeptidase catalytic domain-like"/>
    <property type="match status" value="1"/>
</dbReference>
<dbReference type="GO" id="GO:0071555">
    <property type="term" value="P:cell wall organization"/>
    <property type="evidence" value="ECO:0007669"/>
    <property type="project" value="UniProtKB-UniRule"/>
</dbReference>
<dbReference type="GO" id="GO:0016757">
    <property type="term" value="F:glycosyltransferase activity"/>
    <property type="evidence" value="ECO:0007669"/>
    <property type="project" value="UniProtKB-KW"/>
</dbReference>
<dbReference type="InterPro" id="IPR038063">
    <property type="entry name" value="Transpep_catalytic_dom"/>
</dbReference>
<dbReference type="Gene3D" id="2.40.440.10">
    <property type="entry name" value="L,D-transpeptidase catalytic domain-like"/>
    <property type="match status" value="1"/>
</dbReference>
<dbReference type="RefSeq" id="WP_138087894.1">
    <property type="nucleotide sequence ID" value="NZ_VAUV01000015.1"/>
</dbReference>
<comment type="caution">
    <text evidence="11">The sequence shown here is derived from an EMBL/GenBank/DDBJ whole genome shotgun (WGS) entry which is preliminary data.</text>
</comment>
<feature type="domain" description="L,D-TPase catalytic" evidence="10">
    <location>
        <begin position="6"/>
        <end position="153"/>
    </location>
</feature>
<dbReference type="UniPathway" id="UPA00219"/>
<evidence type="ECO:0000256" key="4">
    <source>
        <dbReference type="ARBA" id="ARBA00022679"/>
    </source>
</evidence>
<organism evidence="11 12">
    <name type="scientific">Phragmitibacter flavus</name>
    <dbReference type="NCBI Taxonomy" id="2576071"/>
    <lineage>
        <taxon>Bacteria</taxon>
        <taxon>Pseudomonadati</taxon>
        <taxon>Verrucomicrobiota</taxon>
        <taxon>Verrucomicrobiia</taxon>
        <taxon>Verrucomicrobiales</taxon>
        <taxon>Verrucomicrobiaceae</taxon>
        <taxon>Phragmitibacter</taxon>
    </lineage>
</organism>
<dbReference type="GO" id="GO:0018104">
    <property type="term" value="P:peptidoglycan-protein cross-linking"/>
    <property type="evidence" value="ECO:0007669"/>
    <property type="project" value="TreeGrafter"/>
</dbReference>